<reference evidence="7" key="1">
    <citation type="submission" date="2015-04" db="UniProtKB">
        <authorList>
            <consortium name="EnsemblPlants"/>
        </authorList>
    </citation>
    <scope>IDENTIFICATION</scope>
</reference>
<evidence type="ECO:0000313" key="8">
    <source>
        <dbReference type="Proteomes" id="UP000008021"/>
    </source>
</evidence>
<dbReference type="Pfam" id="PF02926">
    <property type="entry name" value="THUMP"/>
    <property type="match status" value="1"/>
</dbReference>
<dbReference type="SUPFAM" id="SSF143437">
    <property type="entry name" value="THUMP domain-like"/>
    <property type="match status" value="1"/>
</dbReference>
<evidence type="ECO:0000259" key="6">
    <source>
        <dbReference type="PROSITE" id="PS51165"/>
    </source>
</evidence>
<dbReference type="GO" id="GO:0003723">
    <property type="term" value="F:RNA binding"/>
    <property type="evidence" value="ECO:0007669"/>
    <property type="project" value="UniProtKB-UniRule"/>
</dbReference>
<comment type="similarity">
    <text evidence="1">Belongs to the prefoldin subunit beta family.</text>
</comment>
<dbReference type="SUPFAM" id="SSF46579">
    <property type="entry name" value="Prefoldin"/>
    <property type="match status" value="1"/>
</dbReference>
<sequence>MASKAGGDGKEAINEQIIANTYGNMRSEMTQLYTKITELEMEVSEHSLVIGAIEPLDHSRRCYRMVGGVLVERTIKEVLPAVHRNKEGLEEVIARMHEALEKKKKEITEFELKYKIRIRKADTNADEEEGSKKEGSAQGVLVGPAGQETHEMASGEGKPNPGGGGGVVAKGRKRKYLPHGKPVRKGAYPLRPGVQGFFLTCDGGRERQATREALSLLDSFYEDLVDGKGSDGKPKSIPDKPLNKKITFVDSDSSDDEEEDHSGEVTDDTNNADKGETTPSEQQKEVSDTPVVPSKDNEEQTDNADESKLKKQRVQDPPISEQTEPKEPTDKPTESTDKPKGSNDKPIDDLIDEDLKELGDRKKRLFATLDSGCNGCIFIQMHKRDGDPGPVEIVQNMMSSAASTRKHMSRFILRFLPTEVTCYASEEEITKAISPLVEKYFPKESSSVYKFAVLYEARSNTGIDRMKIINAVAKSVPQPHKVDLSSPDRTIIVQIAKNSSYVIFSTARSAANGQKQTNGLRGGRGGVGDGGLGVWRGGVDGVRQIRREPKVGAALRDGGGVAGARLRQIRHESKVGAASLDGGGVEGRQGMEAATICMIGVVERYKELAKFNLRQLTSPPEK</sequence>
<organism evidence="7">
    <name type="scientific">Oryza meridionalis</name>
    <dbReference type="NCBI Taxonomy" id="40149"/>
    <lineage>
        <taxon>Eukaryota</taxon>
        <taxon>Viridiplantae</taxon>
        <taxon>Streptophyta</taxon>
        <taxon>Embryophyta</taxon>
        <taxon>Tracheophyta</taxon>
        <taxon>Spermatophyta</taxon>
        <taxon>Magnoliopsida</taxon>
        <taxon>Liliopsida</taxon>
        <taxon>Poales</taxon>
        <taxon>Poaceae</taxon>
        <taxon>BOP clade</taxon>
        <taxon>Oryzoideae</taxon>
        <taxon>Oryzeae</taxon>
        <taxon>Oryzinae</taxon>
        <taxon>Oryza</taxon>
    </lineage>
</organism>
<dbReference type="AlphaFoldDB" id="A0A0E0F6R0"/>
<evidence type="ECO:0000256" key="4">
    <source>
        <dbReference type="SAM" id="Coils"/>
    </source>
</evidence>
<keyword evidence="4" id="KW-0175">Coiled coil</keyword>
<keyword evidence="3" id="KW-0694">RNA-binding</keyword>
<dbReference type="CDD" id="cd11717">
    <property type="entry name" value="THUMP_THUMPD1_like"/>
    <property type="match status" value="1"/>
</dbReference>
<evidence type="ECO:0000256" key="3">
    <source>
        <dbReference type="PROSITE-ProRule" id="PRU00529"/>
    </source>
</evidence>
<evidence type="ECO:0000256" key="1">
    <source>
        <dbReference type="ARBA" id="ARBA00008045"/>
    </source>
</evidence>
<dbReference type="GO" id="GO:0006457">
    <property type="term" value="P:protein folding"/>
    <property type="evidence" value="ECO:0007669"/>
    <property type="project" value="InterPro"/>
</dbReference>
<dbReference type="FunFam" id="1.10.287.370:FF:000002">
    <property type="entry name" value="Prefoldin subunit 2"/>
    <property type="match status" value="1"/>
</dbReference>
<dbReference type="GO" id="GO:0051082">
    <property type="term" value="F:unfolded protein binding"/>
    <property type="evidence" value="ECO:0007669"/>
    <property type="project" value="InterPro"/>
</dbReference>
<feature type="compositionally biased region" description="Basic and acidic residues" evidence="5">
    <location>
        <begin position="225"/>
        <end position="242"/>
    </location>
</feature>
<dbReference type="CDD" id="cd23163">
    <property type="entry name" value="Prefoldin_2"/>
    <property type="match status" value="1"/>
</dbReference>
<evidence type="ECO:0000256" key="5">
    <source>
        <dbReference type="SAM" id="MobiDB-lite"/>
    </source>
</evidence>
<feature type="coiled-coil region" evidence="4">
    <location>
        <begin position="86"/>
        <end position="113"/>
    </location>
</feature>
<feature type="region of interest" description="Disordered" evidence="5">
    <location>
        <begin position="149"/>
        <end position="189"/>
    </location>
</feature>
<proteinExistence type="inferred from homology"/>
<dbReference type="Gene3D" id="1.10.287.370">
    <property type="match status" value="1"/>
</dbReference>
<reference evidence="7" key="2">
    <citation type="submission" date="2018-05" db="EMBL/GenBank/DDBJ databases">
        <title>OmerRS3 (Oryza meridionalis Reference Sequence Version 3).</title>
        <authorList>
            <person name="Zhang J."/>
            <person name="Kudrna D."/>
            <person name="Lee S."/>
            <person name="Talag J."/>
            <person name="Welchert J."/>
            <person name="Wing R.A."/>
        </authorList>
    </citation>
    <scope>NUCLEOTIDE SEQUENCE [LARGE SCALE GENOMIC DNA]</scope>
    <source>
        <strain evidence="7">cv. OR44</strain>
    </source>
</reference>
<dbReference type="InterPro" id="IPR002777">
    <property type="entry name" value="PFD_beta-like"/>
</dbReference>
<name>A0A0E0F6R0_9ORYZ</name>
<evidence type="ECO:0000256" key="2">
    <source>
        <dbReference type="ARBA" id="ARBA00023186"/>
    </source>
</evidence>
<dbReference type="InterPro" id="IPR040183">
    <property type="entry name" value="THUMPD1-like"/>
</dbReference>
<dbReference type="InterPro" id="IPR009053">
    <property type="entry name" value="Prefoldin"/>
</dbReference>
<keyword evidence="8" id="KW-1185">Reference proteome</keyword>
<dbReference type="EnsemblPlants" id="OMERI11G14020.1">
    <property type="protein sequence ID" value="OMERI11G14020.1"/>
    <property type="gene ID" value="OMERI11G14020"/>
</dbReference>
<dbReference type="STRING" id="40149.A0A0E0F6R0"/>
<protein>
    <recommendedName>
        <fullName evidence="6">THUMP domain-containing protein</fullName>
    </recommendedName>
</protein>
<feature type="domain" description="THUMP" evidence="6">
    <location>
        <begin position="400"/>
        <end position="508"/>
    </location>
</feature>
<dbReference type="SMART" id="SM00981">
    <property type="entry name" value="THUMP"/>
    <property type="match status" value="1"/>
</dbReference>
<dbReference type="Pfam" id="PF01920">
    <property type="entry name" value="Prefoldin_2"/>
    <property type="match status" value="1"/>
</dbReference>
<evidence type="ECO:0000313" key="7">
    <source>
        <dbReference type="EnsemblPlants" id="OMERI11G14020.1"/>
    </source>
</evidence>
<dbReference type="GO" id="GO:0006400">
    <property type="term" value="P:tRNA modification"/>
    <property type="evidence" value="ECO:0007669"/>
    <property type="project" value="InterPro"/>
</dbReference>
<dbReference type="Gene3D" id="3.30.2300.10">
    <property type="entry name" value="THUMP superfamily"/>
    <property type="match status" value="1"/>
</dbReference>
<dbReference type="GO" id="GO:0016272">
    <property type="term" value="C:prefoldin complex"/>
    <property type="evidence" value="ECO:0007669"/>
    <property type="project" value="InterPro"/>
</dbReference>
<feature type="region of interest" description="Disordered" evidence="5">
    <location>
        <begin position="224"/>
        <end position="349"/>
    </location>
</feature>
<feature type="compositionally biased region" description="Acidic residues" evidence="5">
    <location>
        <begin position="252"/>
        <end position="267"/>
    </location>
</feature>
<feature type="compositionally biased region" description="Basic residues" evidence="5">
    <location>
        <begin position="170"/>
        <end position="184"/>
    </location>
</feature>
<dbReference type="InterPro" id="IPR004114">
    <property type="entry name" value="THUMP_dom"/>
</dbReference>
<dbReference type="GO" id="GO:0009409">
    <property type="term" value="P:response to cold"/>
    <property type="evidence" value="ECO:0007669"/>
    <property type="project" value="UniProtKB-ARBA"/>
</dbReference>
<dbReference type="Gramene" id="OMERI11G14020.1">
    <property type="protein sequence ID" value="OMERI11G14020.1"/>
    <property type="gene ID" value="OMERI11G14020"/>
</dbReference>
<dbReference type="Proteomes" id="UP000008021">
    <property type="component" value="Chromosome 11"/>
</dbReference>
<dbReference type="eggNOG" id="KOG3943">
    <property type="taxonomic scope" value="Eukaryota"/>
</dbReference>
<dbReference type="FunFam" id="3.30.2300.10:FF:000001">
    <property type="entry name" value="THUMP domain-containing protein 1"/>
    <property type="match status" value="1"/>
</dbReference>
<feature type="compositionally biased region" description="Basic and acidic residues" evidence="5">
    <location>
        <begin position="271"/>
        <end position="287"/>
    </location>
</feature>
<feature type="compositionally biased region" description="Basic and acidic residues" evidence="5">
    <location>
        <begin position="323"/>
        <end position="348"/>
    </location>
</feature>
<keyword evidence="2" id="KW-0143">Chaperone</keyword>
<accession>A0A0E0F6R0</accession>
<dbReference type="PANTHER" id="PTHR13452">
    <property type="entry name" value="THUMP DOMAIN CONTAINING PROTEIN 1-RELATED"/>
    <property type="match status" value="1"/>
</dbReference>
<dbReference type="PANTHER" id="PTHR13452:SF10">
    <property type="entry name" value="THUMP DOMAIN-CONTAINING PROTEIN 1"/>
    <property type="match status" value="1"/>
</dbReference>
<dbReference type="PROSITE" id="PS51165">
    <property type="entry name" value="THUMP"/>
    <property type="match status" value="1"/>
</dbReference>